<dbReference type="InterPro" id="IPR011008">
    <property type="entry name" value="Dimeric_a/b-barrel"/>
</dbReference>
<organism evidence="2 3">
    <name type="scientific">Arthrobacter vasquezii</name>
    <dbReference type="NCBI Taxonomy" id="2977629"/>
    <lineage>
        <taxon>Bacteria</taxon>
        <taxon>Bacillati</taxon>
        <taxon>Actinomycetota</taxon>
        <taxon>Actinomycetes</taxon>
        <taxon>Micrococcales</taxon>
        <taxon>Micrococcaceae</taxon>
        <taxon>Arthrobacter</taxon>
    </lineage>
</organism>
<dbReference type="SUPFAM" id="SSF54909">
    <property type="entry name" value="Dimeric alpha+beta barrel"/>
    <property type="match status" value="1"/>
</dbReference>
<keyword evidence="3" id="KW-1185">Reference proteome</keyword>
<feature type="domain" description="ABM" evidence="1">
    <location>
        <begin position="11"/>
        <end position="101"/>
    </location>
</feature>
<sequence length="108" mass="11885">MTAGDDFAAPVALYAEFTAKPGCSEAVKALLAELARKVQREPGNLVFDPHQEEANTDKFFVYEVYRDASAFQTHLSADYGSVFNAKLTELIIEDGSVLTYLLPLDLHS</sequence>
<accession>A0ABT6CXE4</accession>
<reference evidence="2 3" key="1">
    <citation type="journal article" date="2023" name="Int. J. Syst. Evol. Microbiol.">
        <title>Arthrobacter vasquezii sp. nov., isolated from a soil sample from Union Glacier, Antarctica.</title>
        <authorList>
            <person name="Valenzuela-Ibaceta F."/>
            <person name="Carrasco V."/>
            <person name="Lagos-Moraga S."/>
            <person name="Dietz-Vargas C."/>
            <person name="Navarro C.A."/>
            <person name="Perez-Donoso J.M."/>
        </authorList>
    </citation>
    <scope>NUCLEOTIDE SEQUENCE [LARGE SCALE GENOMIC DNA]</scope>
    <source>
        <strain evidence="2 3">EH-1B-1</strain>
    </source>
</reference>
<dbReference type="PANTHER" id="PTHR33336:SF3">
    <property type="entry name" value="ABM DOMAIN-CONTAINING PROTEIN"/>
    <property type="match status" value="1"/>
</dbReference>
<gene>
    <name evidence="2" type="ORF">P4U43_07975</name>
</gene>
<name>A0ABT6CXE4_9MICC</name>
<dbReference type="GO" id="GO:0004497">
    <property type="term" value="F:monooxygenase activity"/>
    <property type="evidence" value="ECO:0007669"/>
    <property type="project" value="UniProtKB-KW"/>
</dbReference>
<dbReference type="Pfam" id="PF03992">
    <property type="entry name" value="ABM"/>
    <property type="match status" value="1"/>
</dbReference>
<keyword evidence="2" id="KW-0560">Oxidoreductase</keyword>
<evidence type="ECO:0000313" key="3">
    <source>
        <dbReference type="Proteomes" id="UP001220456"/>
    </source>
</evidence>
<dbReference type="EMBL" id="JAROKN010000015">
    <property type="protein sequence ID" value="MDF9277724.1"/>
    <property type="molecule type" value="Genomic_DNA"/>
</dbReference>
<comment type="caution">
    <text evidence="2">The sequence shown here is derived from an EMBL/GenBank/DDBJ whole genome shotgun (WGS) entry which is preliminary data.</text>
</comment>
<dbReference type="InterPro" id="IPR007138">
    <property type="entry name" value="ABM_dom"/>
</dbReference>
<dbReference type="InterPro" id="IPR050744">
    <property type="entry name" value="AI-2_Isomerase_LsrG"/>
</dbReference>
<keyword evidence="2" id="KW-0503">Monooxygenase</keyword>
<evidence type="ECO:0000313" key="2">
    <source>
        <dbReference type="EMBL" id="MDF9277724.1"/>
    </source>
</evidence>
<dbReference type="Gene3D" id="3.30.70.100">
    <property type="match status" value="1"/>
</dbReference>
<dbReference type="RefSeq" id="WP_277358246.1">
    <property type="nucleotide sequence ID" value="NZ_JAROKN010000015.1"/>
</dbReference>
<dbReference type="Proteomes" id="UP001220456">
    <property type="component" value="Unassembled WGS sequence"/>
</dbReference>
<dbReference type="PROSITE" id="PS51725">
    <property type="entry name" value="ABM"/>
    <property type="match status" value="1"/>
</dbReference>
<proteinExistence type="predicted"/>
<evidence type="ECO:0000259" key="1">
    <source>
        <dbReference type="PROSITE" id="PS51725"/>
    </source>
</evidence>
<protein>
    <submittedName>
        <fullName evidence="2">Quinol monooxygenase</fullName>
    </submittedName>
</protein>
<dbReference type="PANTHER" id="PTHR33336">
    <property type="entry name" value="QUINOL MONOOXYGENASE YGIN-RELATED"/>
    <property type="match status" value="1"/>
</dbReference>